<feature type="compositionally biased region" description="Polar residues" evidence="1">
    <location>
        <begin position="229"/>
        <end position="255"/>
    </location>
</feature>
<feature type="compositionally biased region" description="Polar residues" evidence="1">
    <location>
        <begin position="146"/>
        <end position="179"/>
    </location>
</feature>
<reference evidence="2 3" key="2">
    <citation type="submission" date="2019-01" db="EMBL/GenBank/DDBJ databases">
        <title>The decoding of complex shrimp genome reveals the adaptation for benthos swimmer, frequently molting mechanism and breeding impact on genome.</title>
        <authorList>
            <person name="Sun Y."/>
            <person name="Gao Y."/>
            <person name="Yu Y."/>
        </authorList>
    </citation>
    <scope>NUCLEOTIDE SEQUENCE [LARGE SCALE GENOMIC DNA]</scope>
    <source>
        <tissue evidence="2">Muscle</tissue>
    </source>
</reference>
<dbReference type="Proteomes" id="UP000283509">
    <property type="component" value="Unassembled WGS sequence"/>
</dbReference>
<feature type="region of interest" description="Disordered" evidence="1">
    <location>
        <begin position="216"/>
        <end position="377"/>
    </location>
</feature>
<protein>
    <submittedName>
        <fullName evidence="2">Uncharacterized protein</fullName>
    </submittedName>
</protein>
<evidence type="ECO:0000313" key="2">
    <source>
        <dbReference type="EMBL" id="ROT81768.1"/>
    </source>
</evidence>
<evidence type="ECO:0000313" key="3">
    <source>
        <dbReference type="Proteomes" id="UP000283509"/>
    </source>
</evidence>
<feature type="compositionally biased region" description="Basic residues" evidence="1">
    <location>
        <begin position="59"/>
        <end position="71"/>
    </location>
</feature>
<accession>A0A3R7QKI6</accession>
<feature type="region of interest" description="Disordered" evidence="1">
    <location>
        <begin position="51"/>
        <end position="110"/>
    </location>
</feature>
<feature type="compositionally biased region" description="Polar residues" evidence="1">
    <location>
        <begin position="338"/>
        <end position="347"/>
    </location>
</feature>
<gene>
    <name evidence="2" type="ORF">C7M84_025080</name>
</gene>
<organism evidence="2 3">
    <name type="scientific">Penaeus vannamei</name>
    <name type="common">Whiteleg shrimp</name>
    <name type="synonym">Litopenaeus vannamei</name>
    <dbReference type="NCBI Taxonomy" id="6689"/>
    <lineage>
        <taxon>Eukaryota</taxon>
        <taxon>Metazoa</taxon>
        <taxon>Ecdysozoa</taxon>
        <taxon>Arthropoda</taxon>
        <taxon>Crustacea</taxon>
        <taxon>Multicrustacea</taxon>
        <taxon>Malacostraca</taxon>
        <taxon>Eumalacostraca</taxon>
        <taxon>Eucarida</taxon>
        <taxon>Decapoda</taxon>
        <taxon>Dendrobranchiata</taxon>
        <taxon>Penaeoidea</taxon>
        <taxon>Penaeidae</taxon>
        <taxon>Penaeus</taxon>
    </lineage>
</organism>
<evidence type="ECO:0000256" key="1">
    <source>
        <dbReference type="SAM" id="MobiDB-lite"/>
    </source>
</evidence>
<sequence>MALGLFTQFRSACLLSFTVFSSRQTPREEKSGEEKKTGTPLARFFKNAIKRTPPPTERQHRHVLTPRRQAHQPRFGTAVWRKNPPLHPLPHRTPTQTQRQHTRINPKKTTSASIRYCSLAKEPPPSPTERQHRHVLTPRRHISLDPNPTQTRINPKNTDTSASIQTPTQTRINPKNTDTSASISTAVWRKNPPPLPTERQHRHVLTPRRHISLDPVLKSGERTPPLPPQNANTDTTPTQTRINPKNTDTSASIRNCSLAKEPPPSPTERQHRHVLTPRTQAHQPRSGTEVWRKNPPLPPQNAHRHVLTPEHRHISLDSELQSGERTPTERQHRHVLTPRTQAHQPRSGTEVWRKNPPLPPQNAQHRHVLTPRTQTHQPRFGTAVWRKNPIERQHRHVLNPENAGTSASIQYCSLAKEKKKK</sequence>
<dbReference type="EMBL" id="QCYY01000921">
    <property type="protein sequence ID" value="ROT81768.1"/>
    <property type="molecule type" value="Genomic_DNA"/>
</dbReference>
<dbReference type="AlphaFoldDB" id="A0A3R7QKI6"/>
<reference evidence="2 3" key="1">
    <citation type="submission" date="2018-04" db="EMBL/GenBank/DDBJ databases">
        <authorList>
            <person name="Zhang X."/>
            <person name="Yuan J."/>
            <person name="Li F."/>
            <person name="Xiang J."/>
        </authorList>
    </citation>
    <scope>NUCLEOTIDE SEQUENCE [LARGE SCALE GENOMIC DNA]</scope>
    <source>
        <tissue evidence="2">Muscle</tissue>
    </source>
</reference>
<keyword evidence="3" id="KW-1185">Reference proteome</keyword>
<name>A0A3R7QKI6_PENVA</name>
<feature type="compositionally biased region" description="Basic and acidic residues" evidence="1">
    <location>
        <begin position="307"/>
        <end position="316"/>
    </location>
</feature>
<feature type="region of interest" description="Disordered" evidence="1">
    <location>
        <begin position="141"/>
        <end position="179"/>
    </location>
</feature>
<feature type="compositionally biased region" description="Polar residues" evidence="1">
    <location>
        <begin position="277"/>
        <end position="286"/>
    </location>
</feature>
<comment type="caution">
    <text evidence="2">The sequence shown here is derived from an EMBL/GenBank/DDBJ whole genome shotgun (WGS) entry which is preliminary data.</text>
</comment>
<proteinExistence type="predicted"/>